<dbReference type="GO" id="GO:0005524">
    <property type="term" value="F:ATP binding"/>
    <property type="evidence" value="ECO:0007669"/>
    <property type="project" value="UniProtKB-KW"/>
</dbReference>
<feature type="domain" description="ABC transporter" evidence="5">
    <location>
        <begin position="4"/>
        <end position="228"/>
    </location>
</feature>
<keyword evidence="2" id="KW-0813">Transport</keyword>
<keyword evidence="4 6" id="KW-0067">ATP-binding</keyword>
<evidence type="ECO:0000313" key="7">
    <source>
        <dbReference type="Proteomes" id="UP000824179"/>
    </source>
</evidence>
<dbReference type="Gene3D" id="3.40.50.300">
    <property type="entry name" value="P-loop containing nucleotide triphosphate hydrolases"/>
    <property type="match status" value="1"/>
</dbReference>
<dbReference type="SMART" id="SM00382">
    <property type="entry name" value="AAA"/>
    <property type="match status" value="1"/>
</dbReference>
<dbReference type="PANTHER" id="PTHR43335:SF8">
    <property type="entry name" value="ABC TRANSPORTER, ATP-BINDING PROTEIN"/>
    <property type="match status" value="1"/>
</dbReference>
<name>A0A9D1AG01_9FIRM</name>
<dbReference type="InterPro" id="IPR003439">
    <property type="entry name" value="ABC_transporter-like_ATP-bd"/>
</dbReference>
<dbReference type="AlphaFoldDB" id="A0A9D1AG01"/>
<dbReference type="EMBL" id="DVHB01000091">
    <property type="protein sequence ID" value="HIR39787.1"/>
    <property type="molecule type" value="Genomic_DNA"/>
</dbReference>
<keyword evidence="3" id="KW-0547">Nucleotide-binding</keyword>
<organism evidence="6 7">
    <name type="scientific">Candidatus Coproplasma stercoripullorum</name>
    <dbReference type="NCBI Taxonomy" id="2840751"/>
    <lineage>
        <taxon>Bacteria</taxon>
        <taxon>Bacillati</taxon>
        <taxon>Bacillota</taxon>
        <taxon>Clostridia</taxon>
        <taxon>Eubacteriales</taxon>
        <taxon>Candidatus Coproplasma</taxon>
    </lineage>
</organism>
<evidence type="ECO:0000259" key="5">
    <source>
        <dbReference type="PROSITE" id="PS50893"/>
    </source>
</evidence>
<evidence type="ECO:0000256" key="1">
    <source>
        <dbReference type="ARBA" id="ARBA00005417"/>
    </source>
</evidence>
<reference evidence="6" key="1">
    <citation type="submission" date="2020-10" db="EMBL/GenBank/DDBJ databases">
        <authorList>
            <person name="Gilroy R."/>
        </authorList>
    </citation>
    <scope>NUCLEOTIDE SEQUENCE</scope>
    <source>
        <strain evidence="6">ChiW25-3613</strain>
    </source>
</reference>
<evidence type="ECO:0000256" key="3">
    <source>
        <dbReference type="ARBA" id="ARBA00022741"/>
    </source>
</evidence>
<gene>
    <name evidence="6" type="ORF">IAB90_05330</name>
</gene>
<protein>
    <submittedName>
        <fullName evidence="6">ATP-binding cassette domain-containing protein</fullName>
    </submittedName>
</protein>
<sequence length="235" mass="26075">MELVKVNGIGKVYRKKTVLHDVNFAIEQGEIYGLVGNNGAGKTTLLRIIGNMLRPTSGKIVLNKEQFKSKVRIGVLIERPAYYFDMSAYENIKAKALALGVRYAPQDINDLLELVGLHDVGKKNAAAFSTGMKQRLGIALAMVGEPDLLLFDEPINGLDPQGILEIRNALLKIHAERNVTMIISSHILDELAKTATRFLVLNKGRIIKDCTKEQFVSECGDMEIDEYYLQLVSAD</sequence>
<dbReference type="GO" id="GO:0016887">
    <property type="term" value="F:ATP hydrolysis activity"/>
    <property type="evidence" value="ECO:0007669"/>
    <property type="project" value="InterPro"/>
</dbReference>
<evidence type="ECO:0000313" key="6">
    <source>
        <dbReference type="EMBL" id="HIR39787.1"/>
    </source>
</evidence>
<evidence type="ECO:0000256" key="4">
    <source>
        <dbReference type="ARBA" id="ARBA00022840"/>
    </source>
</evidence>
<comment type="caution">
    <text evidence="6">The sequence shown here is derived from an EMBL/GenBank/DDBJ whole genome shotgun (WGS) entry which is preliminary data.</text>
</comment>
<dbReference type="SUPFAM" id="SSF52540">
    <property type="entry name" value="P-loop containing nucleoside triphosphate hydrolases"/>
    <property type="match status" value="1"/>
</dbReference>
<dbReference type="PROSITE" id="PS50893">
    <property type="entry name" value="ABC_TRANSPORTER_2"/>
    <property type="match status" value="1"/>
</dbReference>
<comment type="similarity">
    <text evidence="1">Belongs to the ABC transporter superfamily.</text>
</comment>
<reference evidence="6" key="2">
    <citation type="journal article" date="2021" name="PeerJ">
        <title>Extensive microbial diversity within the chicken gut microbiome revealed by metagenomics and culture.</title>
        <authorList>
            <person name="Gilroy R."/>
            <person name="Ravi A."/>
            <person name="Getino M."/>
            <person name="Pursley I."/>
            <person name="Horton D.L."/>
            <person name="Alikhan N.F."/>
            <person name="Baker D."/>
            <person name="Gharbi K."/>
            <person name="Hall N."/>
            <person name="Watson M."/>
            <person name="Adriaenssens E.M."/>
            <person name="Foster-Nyarko E."/>
            <person name="Jarju S."/>
            <person name="Secka A."/>
            <person name="Antonio M."/>
            <person name="Oren A."/>
            <person name="Chaudhuri R.R."/>
            <person name="La Ragione R."/>
            <person name="Hildebrand F."/>
            <person name="Pallen M.J."/>
        </authorList>
    </citation>
    <scope>NUCLEOTIDE SEQUENCE</scope>
    <source>
        <strain evidence="6">ChiW25-3613</strain>
    </source>
</reference>
<dbReference type="Proteomes" id="UP000824179">
    <property type="component" value="Unassembled WGS sequence"/>
</dbReference>
<accession>A0A9D1AG01</accession>
<dbReference type="InterPro" id="IPR027417">
    <property type="entry name" value="P-loop_NTPase"/>
</dbReference>
<evidence type="ECO:0000256" key="2">
    <source>
        <dbReference type="ARBA" id="ARBA00022448"/>
    </source>
</evidence>
<dbReference type="InterPro" id="IPR003593">
    <property type="entry name" value="AAA+_ATPase"/>
</dbReference>
<dbReference type="PANTHER" id="PTHR43335">
    <property type="entry name" value="ABC TRANSPORTER, ATP-BINDING PROTEIN"/>
    <property type="match status" value="1"/>
</dbReference>
<dbReference type="Pfam" id="PF00005">
    <property type="entry name" value="ABC_tran"/>
    <property type="match status" value="1"/>
</dbReference>
<proteinExistence type="inferred from homology"/>